<dbReference type="EMBL" id="BPLR01003750">
    <property type="protein sequence ID" value="GIX88308.1"/>
    <property type="molecule type" value="Genomic_DNA"/>
</dbReference>
<comment type="caution">
    <text evidence="1">The sequence shown here is derived from an EMBL/GenBank/DDBJ whole genome shotgun (WGS) entry which is preliminary data.</text>
</comment>
<dbReference type="GO" id="GO:0005634">
    <property type="term" value="C:nucleus"/>
    <property type="evidence" value="ECO:0007669"/>
    <property type="project" value="TreeGrafter"/>
</dbReference>
<organism evidence="1 2">
    <name type="scientific">Caerostris extrusa</name>
    <name type="common">Bark spider</name>
    <name type="synonym">Caerostris bankana</name>
    <dbReference type="NCBI Taxonomy" id="172846"/>
    <lineage>
        <taxon>Eukaryota</taxon>
        <taxon>Metazoa</taxon>
        <taxon>Ecdysozoa</taxon>
        <taxon>Arthropoda</taxon>
        <taxon>Chelicerata</taxon>
        <taxon>Arachnida</taxon>
        <taxon>Araneae</taxon>
        <taxon>Araneomorphae</taxon>
        <taxon>Entelegynae</taxon>
        <taxon>Araneoidea</taxon>
        <taxon>Araneidae</taxon>
        <taxon>Caerostris</taxon>
    </lineage>
</organism>
<dbReference type="Proteomes" id="UP001054945">
    <property type="component" value="Unassembled WGS sequence"/>
</dbReference>
<dbReference type="AlphaFoldDB" id="A0AAV4NX16"/>
<name>A0AAV4NX16_CAEEX</name>
<keyword evidence="2" id="KW-1185">Reference proteome</keyword>
<dbReference type="PANTHER" id="PTHR15976">
    <property type="entry name" value="CONSTITUTIVE COACTIVATOR OF PEROXISOME PROLIFERATOR-ACTIVATED RECEPTOR GAMMA"/>
    <property type="match status" value="1"/>
</dbReference>
<sequence>MQSTNPMMVIPSYVPQHLIILCSVLRFLLSSPDNPFLYKYELDAFLVQAVDPHLMDTEYTQKLEVPLISPRGIMLASHYL</sequence>
<reference evidence="1 2" key="1">
    <citation type="submission" date="2021-06" db="EMBL/GenBank/DDBJ databases">
        <title>Caerostris extrusa draft genome.</title>
        <authorList>
            <person name="Kono N."/>
            <person name="Arakawa K."/>
        </authorList>
    </citation>
    <scope>NUCLEOTIDE SEQUENCE [LARGE SCALE GENOMIC DNA]</scope>
</reference>
<gene>
    <name evidence="1" type="primary">Fam120c</name>
    <name evidence="1" type="ORF">CEXT_725921</name>
</gene>
<evidence type="ECO:0000313" key="1">
    <source>
        <dbReference type="EMBL" id="GIX88308.1"/>
    </source>
</evidence>
<protein>
    <submittedName>
        <fullName evidence="1">Constitutive coactivator of PPAR-gamma-like protein 2</fullName>
    </submittedName>
</protein>
<accession>A0AAV4NX16</accession>
<dbReference type="InterPro" id="IPR026784">
    <property type="entry name" value="Coact_PPARg"/>
</dbReference>
<proteinExistence type="predicted"/>
<dbReference type="PANTHER" id="PTHR15976:SF16">
    <property type="entry name" value="ASTEROID DOMAIN-CONTAINING PROTEIN"/>
    <property type="match status" value="1"/>
</dbReference>
<evidence type="ECO:0000313" key="2">
    <source>
        <dbReference type="Proteomes" id="UP001054945"/>
    </source>
</evidence>